<dbReference type="InterPro" id="IPR036259">
    <property type="entry name" value="MFS_trans_sf"/>
</dbReference>
<evidence type="ECO:0000313" key="9">
    <source>
        <dbReference type="EMBL" id="KAF6010004.1"/>
    </source>
</evidence>
<dbReference type="InterPro" id="IPR003492">
    <property type="entry name" value="Battenin_disease_Cln3"/>
</dbReference>
<comment type="similarity">
    <text evidence="2 8">Belongs to the battenin family.</text>
</comment>
<dbReference type="PANTHER" id="PTHR10981:SF0">
    <property type="entry name" value="BATTENIN"/>
    <property type="match status" value="1"/>
</dbReference>
<proteinExistence type="inferred from homology"/>
<organism evidence="9 10">
    <name type="scientific">Dekkera bruxellensis</name>
    <name type="common">Brettanomyces custersii</name>
    <dbReference type="NCBI Taxonomy" id="5007"/>
    <lineage>
        <taxon>Eukaryota</taxon>
        <taxon>Fungi</taxon>
        <taxon>Dikarya</taxon>
        <taxon>Ascomycota</taxon>
        <taxon>Saccharomycotina</taxon>
        <taxon>Pichiomycetes</taxon>
        <taxon>Pichiales</taxon>
        <taxon>Pichiaceae</taxon>
        <taxon>Brettanomyces</taxon>
    </lineage>
</organism>
<evidence type="ECO:0000256" key="4">
    <source>
        <dbReference type="ARBA" id="ARBA00022692"/>
    </source>
</evidence>
<accession>A0A8H6BES9</accession>
<keyword evidence="7 8" id="KW-0472">Membrane</keyword>
<keyword evidence="6 8" id="KW-1133">Transmembrane helix</keyword>
<feature type="transmembrane region" description="Helical" evidence="8">
    <location>
        <begin position="131"/>
        <end position="149"/>
    </location>
</feature>
<comment type="caution">
    <text evidence="8">Lacks conserved residue(s) required for the propagation of feature annotation.</text>
</comment>
<comment type="subcellular location">
    <subcellularLocation>
        <location evidence="1">Endomembrane system</location>
        <topology evidence="1">Multi-pass membrane protein</topology>
    </subcellularLocation>
    <subcellularLocation>
        <location evidence="8">Vacuole membrane</location>
        <topology evidence="8">Multi-pass membrane protein</topology>
    </subcellularLocation>
</comment>
<dbReference type="GO" id="GO:0005774">
    <property type="term" value="C:vacuolar membrane"/>
    <property type="evidence" value="ECO:0007669"/>
    <property type="project" value="UniProtKB-SubCell"/>
</dbReference>
<evidence type="ECO:0000256" key="6">
    <source>
        <dbReference type="ARBA" id="ARBA00022989"/>
    </source>
</evidence>
<keyword evidence="3" id="KW-0813">Transport</keyword>
<evidence type="ECO:0000256" key="1">
    <source>
        <dbReference type="ARBA" id="ARBA00004127"/>
    </source>
</evidence>
<sequence>MHISKVFSAFWIFGLVNNLLYVVILSAAIDLVGPTTPKAVVLMADILPSFLFKLSAPFYIQYVSYTFRIWILLFLNSFGMLIISFGTGISTRMLGIILASFASGLGEITFLQMTHFYEELSLHAWSSGTGGAGLVGAFMFMLMTTILGFSAKTTLLVLAVIPISIVLTYYFILPDYGKLGKPKVESEELEGLRSNARIENVNHHEITHINNESHALWYYCKRTIHRILPYAIPYMGPLYTVYMAEYMINQGVSPTLLFPLKEMPFNHYRDAYVTYNTLYQLGVFISRSSGTIVRIDHLYLPSILQALNLFLCIYQSISPWLPNVYAVLALIFYEGLLGGTSYVNTYRSLTEHTGPTEREFAIGCVGMSDSAGVLTAALISMLLEPSLCHYQAKNGETMVSNDLTLSYLYLCAY</sequence>
<feature type="transmembrane region" description="Helical" evidence="8">
    <location>
        <begin position="67"/>
        <end position="87"/>
    </location>
</feature>
<dbReference type="PRINTS" id="PR01315">
    <property type="entry name" value="BATTENIN"/>
</dbReference>
<dbReference type="InterPro" id="IPR018460">
    <property type="entry name" value="Battenin_disease_Cln3_subgr"/>
</dbReference>
<evidence type="ECO:0000256" key="5">
    <source>
        <dbReference type="ARBA" id="ARBA00022970"/>
    </source>
</evidence>
<dbReference type="PIRSF" id="PIRSF015974">
    <property type="entry name" value="CLN3_BTN1"/>
    <property type="match status" value="1"/>
</dbReference>
<protein>
    <recommendedName>
        <fullName evidence="8">Protein BTN</fullName>
    </recommendedName>
</protein>
<gene>
    <name evidence="9" type="ORF">HII12_003550</name>
</gene>
<evidence type="ECO:0000256" key="2">
    <source>
        <dbReference type="ARBA" id="ARBA00007467"/>
    </source>
</evidence>
<dbReference type="SUPFAM" id="SSF103473">
    <property type="entry name" value="MFS general substrate transporter"/>
    <property type="match status" value="1"/>
</dbReference>
<dbReference type="GO" id="GO:0051453">
    <property type="term" value="P:regulation of intracellular pH"/>
    <property type="evidence" value="ECO:0007669"/>
    <property type="project" value="TreeGrafter"/>
</dbReference>
<feature type="transmembrane region" description="Helical" evidence="8">
    <location>
        <begin position="7"/>
        <end position="29"/>
    </location>
</feature>
<dbReference type="EMBL" id="JABCYN010000030">
    <property type="protein sequence ID" value="KAF6010004.1"/>
    <property type="molecule type" value="Genomic_DNA"/>
</dbReference>
<evidence type="ECO:0000256" key="3">
    <source>
        <dbReference type="ARBA" id="ARBA00022448"/>
    </source>
</evidence>
<name>A0A8H6BES9_DEKBR</name>
<dbReference type="GO" id="GO:0006865">
    <property type="term" value="P:amino acid transport"/>
    <property type="evidence" value="ECO:0007669"/>
    <property type="project" value="UniProtKB-KW"/>
</dbReference>
<dbReference type="Proteomes" id="UP000568158">
    <property type="component" value="Unassembled WGS sequence"/>
</dbReference>
<reference evidence="9 10" key="1">
    <citation type="journal article" date="2020" name="Appl. Microbiol. Biotechnol.">
        <title>Targeted gene deletion in Brettanomyces bruxellensis with an expression-free CRISPR-Cas9 system.</title>
        <authorList>
            <person name="Varela C."/>
            <person name="Bartel C."/>
            <person name="Onetto C."/>
            <person name="Borneman A."/>
        </authorList>
    </citation>
    <scope>NUCLEOTIDE SEQUENCE [LARGE SCALE GENOMIC DNA]</scope>
    <source>
        <strain evidence="9 10">AWRI1613</strain>
    </source>
</reference>
<evidence type="ECO:0000313" key="10">
    <source>
        <dbReference type="Proteomes" id="UP000568158"/>
    </source>
</evidence>
<evidence type="ECO:0000256" key="7">
    <source>
        <dbReference type="ARBA" id="ARBA00023136"/>
    </source>
</evidence>
<evidence type="ECO:0000256" key="8">
    <source>
        <dbReference type="RuleBase" id="RU361113"/>
    </source>
</evidence>
<feature type="transmembrane region" description="Helical" evidence="8">
    <location>
        <begin position="93"/>
        <end position="111"/>
    </location>
</feature>
<dbReference type="AlphaFoldDB" id="A0A8H6BES9"/>
<dbReference type="Gene3D" id="1.20.1250.20">
    <property type="entry name" value="MFS general substrate transporter like domains"/>
    <property type="match status" value="1"/>
</dbReference>
<keyword evidence="8" id="KW-0926">Vacuole</keyword>
<keyword evidence="5" id="KW-0029">Amino-acid transport</keyword>
<dbReference type="PANTHER" id="PTHR10981">
    <property type="entry name" value="BATTENIN"/>
    <property type="match status" value="1"/>
</dbReference>
<feature type="transmembrane region" description="Helical" evidence="8">
    <location>
        <begin position="155"/>
        <end position="173"/>
    </location>
</feature>
<dbReference type="GO" id="GO:0012505">
    <property type="term" value="C:endomembrane system"/>
    <property type="evidence" value="ECO:0007669"/>
    <property type="project" value="UniProtKB-SubCell"/>
</dbReference>
<keyword evidence="4 8" id="KW-0812">Transmembrane</keyword>
<dbReference type="Pfam" id="PF02487">
    <property type="entry name" value="CLN3"/>
    <property type="match status" value="1"/>
</dbReference>
<comment type="caution">
    <text evidence="9">The sequence shown here is derived from an EMBL/GenBank/DDBJ whole genome shotgun (WGS) entry which is preliminary data.</text>
</comment>